<organism evidence="1 2">
    <name type="scientific">Priestia filamentosa</name>
    <dbReference type="NCBI Taxonomy" id="1402861"/>
    <lineage>
        <taxon>Bacteria</taxon>
        <taxon>Bacillati</taxon>
        <taxon>Bacillota</taxon>
        <taxon>Bacilli</taxon>
        <taxon>Bacillales</taxon>
        <taxon>Bacillaceae</taxon>
        <taxon>Priestia</taxon>
    </lineage>
</organism>
<dbReference type="OrthoDB" id="2836682at2"/>
<proteinExistence type="predicted"/>
<accession>A0A0H4KWP4</accession>
<protein>
    <submittedName>
        <fullName evidence="1">Uncharacterized protein</fullName>
    </submittedName>
</protein>
<dbReference type="EMBL" id="CP011974">
    <property type="protein sequence ID" value="AKO92758.1"/>
    <property type="molecule type" value="Genomic_DNA"/>
</dbReference>
<dbReference type="GeneID" id="93701470"/>
<accession>A0A1X7EC52</accession>
<reference evidence="1 2" key="1">
    <citation type="journal article" date="2015" name="PLoS ONE">
        <title>Genome Sequence of Bacillus endophyticus and Analysis of Its Companion Mechanism in the Ketogulonigenium vulgare-Bacillus Strain Consortium.</title>
        <authorList>
            <person name="Jia N."/>
            <person name="Du J."/>
            <person name="Ding M.Z."/>
            <person name="Gao F."/>
            <person name="Yuan Y.J."/>
        </authorList>
    </citation>
    <scope>NUCLEOTIDE SEQUENCE [LARGE SCALE GENOMIC DNA]</scope>
    <source>
        <strain evidence="1 2">Hbe603</strain>
    </source>
</reference>
<reference evidence="2" key="2">
    <citation type="submission" date="2015-06" db="EMBL/GenBank/DDBJ databases">
        <title>Genome Sequence of Bacillus endophyticus and Analysis of its Companion Mechanism in the Ketogulonigenium vulgare-Bacillus strain Consortium.</title>
        <authorList>
            <person name="Jia N."/>
            <person name="Du J."/>
            <person name="Ding M.-Z."/>
            <person name="Gao F."/>
            <person name="Yuan Y.-J."/>
        </authorList>
    </citation>
    <scope>NUCLEOTIDE SEQUENCE [LARGE SCALE GENOMIC DNA]</scope>
    <source>
        <strain evidence="2">Hbe603</strain>
    </source>
</reference>
<dbReference type="KEGG" id="beo:BEH_12060"/>
<dbReference type="PATRIC" id="fig|135735.6.peg.2526"/>
<evidence type="ECO:0000313" key="2">
    <source>
        <dbReference type="Proteomes" id="UP000036202"/>
    </source>
</evidence>
<gene>
    <name evidence="1" type="ORF">BEH_12060</name>
</gene>
<dbReference type="RefSeq" id="WP_046217298.1">
    <property type="nucleotide sequence ID" value="NZ_CP011974.1"/>
</dbReference>
<keyword evidence="2" id="KW-1185">Reference proteome</keyword>
<dbReference type="AlphaFoldDB" id="A0A1X7EC52"/>
<name>A0A1X7EC52_9BACI</name>
<dbReference type="Proteomes" id="UP000036202">
    <property type="component" value="Chromosome"/>
</dbReference>
<sequence length="96" mass="11483">MYALFQMNDMPRAQELLQNLIMGKKQDIRDAKEDRDESWSEEDRKEYIKGELKHLKEFENMMQNVASLVFPELDFTPSFQTDCYLFGCPRHPHPKI</sequence>
<evidence type="ECO:0000313" key="1">
    <source>
        <dbReference type="EMBL" id="AKO92758.1"/>
    </source>
</evidence>